<dbReference type="InterPro" id="IPR029062">
    <property type="entry name" value="Class_I_gatase-like"/>
</dbReference>
<sequence>MYNKMKLFKTLLFCFYSCYLFSQQVPDSLYVPNIVKEKRNVIIYVDEAHNNFHTINNRFYPFANVLRKSGYKVESFTEKFSKKSLANIKLLVISNALHENARGPFVIPTPSAFSKEEINTIKDWVKKGGALFLIADHMPFAGASEELGKTFGFHFYDSFLLDEDMRGIFDFNKENKMLANHDLTKGTVRFKKVNSIRTFTGQAFQIPNKAISILKTTEKQTVFLPDTMWRFNKNTKRFPAKELSQGAIMNVGRGRIAVFGEAAMFTAQLAGRNRFKVGMNASEASENHKLLLNLISWLGNE</sequence>
<dbReference type="EMBL" id="LT899436">
    <property type="protein sequence ID" value="SNR14823.1"/>
    <property type="molecule type" value="Genomic_DNA"/>
</dbReference>
<dbReference type="SUPFAM" id="SSF52317">
    <property type="entry name" value="Class I glutamine amidotransferase-like"/>
    <property type="match status" value="1"/>
</dbReference>
<dbReference type="Gene3D" id="3.40.50.880">
    <property type="match status" value="1"/>
</dbReference>
<organism evidence="2 3">
    <name type="scientific">Tenacibaculum jejuense</name>
    <dbReference type="NCBI Taxonomy" id="584609"/>
    <lineage>
        <taxon>Bacteria</taxon>
        <taxon>Pseudomonadati</taxon>
        <taxon>Bacteroidota</taxon>
        <taxon>Flavobacteriia</taxon>
        <taxon>Flavobacteriales</taxon>
        <taxon>Flavobacteriaceae</taxon>
        <taxon>Tenacibaculum</taxon>
    </lineage>
</organism>
<keyword evidence="1" id="KW-0732">Signal</keyword>
<feature type="signal peptide" evidence="1">
    <location>
        <begin position="1"/>
        <end position="22"/>
    </location>
</feature>
<evidence type="ECO:0008006" key="4">
    <source>
        <dbReference type="Google" id="ProtNLM"/>
    </source>
</evidence>
<dbReference type="Proteomes" id="UP000215214">
    <property type="component" value="Chromosome TJEJU"/>
</dbReference>
<dbReference type="KEGG" id="tje:TJEJU_1069"/>
<name>A0A238U6L5_9FLAO</name>
<gene>
    <name evidence="2" type="ORF">TJEJU_1069</name>
</gene>
<feature type="chain" id="PRO_5013235056" description="DUF4350 domain-containing protein" evidence="1">
    <location>
        <begin position="23"/>
        <end position="301"/>
    </location>
</feature>
<reference evidence="2 3" key="1">
    <citation type="submission" date="2017-07" db="EMBL/GenBank/DDBJ databases">
        <authorList>
            <person name="Sun Z.S."/>
            <person name="Albrecht U."/>
            <person name="Echele G."/>
            <person name="Lee C.C."/>
        </authorList>
    </citation>
    <scope>NUCLEOTIDE SEQUENCE [LARGE SCALE GENOMIC DNA]</scope>
    <source>
        <strain evidence="3">type strain: KCTC 22618</strain>
    </source>
</reference>
<evidence type="ECO:0000256" key="1">
    <source>
        <dbReference type="SAM" id="SignalP"/>
    </source>
</evidence>
<evidence type="ECO:0000313" key="3">
    <source>
        <dbReference type="Proteomes" id="UP000215214"/>
    </source>
</evidence>
<dbReference type="AlphaFoldDB" id="A0A238U6L5"/>
<protein>
    <recommendedName>
        <fullName evidence="4">DUF4350 domain-containing protein</fullName>
    </recommendedName>
</protein>
<keyword evidence="3" id="KW-1185">Reference proteome</keyword>
<proteinExistence type="predicted"/>
<accession>A0A238U6L5</accession>
<evidence type="ECO:0000313" key="2">
    <source>
        <dbReference type="EMBL" id="SNR14823.1"/>
    </source>
</evidence>